<keyword evidence="1" id="KW-0812">Transmembrane</keyword>
<keyword evidence="1" id="KW-1133">Transmembrane helix</keyword>
<accession>A0A7Y4B5A9</accession>
<dbReference type="RefSeq" id="WP_151515721.1">
    <property type="nucleotide sequence ID" value="NZ_CP118931.1"/>
</dbReference>
<evidence type="ECO:0000313" key="3">
    <source>
        <dbReference type="Proteomes" id="UP000532247"/>
    </source>
</evidence>
<evidence type="ECO:0000256" key="1">
    <source>
        <dbReference type="SAM" id="Phobius"/>
    </source>
</evidence>
<gene>
    <name evidence="2" type="ORF">F0254_19070</name>
</gene>
<dbReference type="EMBL" id="VTYF01000012">
    <property type="protein sequence ID" value="NOI10937.1"/>
    <property type="molecule type" value="Genomic_DNA"/>
</dbReference>
<feature type="transmembrane region" description="Helical" evidence="1">
    <location>
        <begin position="12"/>
        <end position="34"/>
    </location>
</feature>
<name>A0A7Y4B5A9_VIBAL</name>
<sequence length="83" mass="9435">MHKKIDDYFELFFVNFTLHCAQWLTGGFYLHLFAKTDCKSTPKPISYLNARQKMTTALDAARFVNNVAMSSVGKNGVGNKTRK</sequence>
<keyword evidence="1" id="KW-0472">Membrane</keyword>
<organism evidence="2 3">
    <name type="scientific">Vibrio alginolyticus</name>
    <dbReference type="NCBI Taxonomy" id="663"/>
    <lineage>
        <taxon>Bacteria</taxon>
        <taxon>Pseudomonadati</taxon>
        <taxon>Pseudomonadota</taxon>
        <taxon>Gammaproteobacteria</taxon>
        <taxon>Vibrionales</taxon>
        <taxon>Vibrionaceae</taxon>
        <taxon>Vibrio</taxon>
    </lineage>
</organism>
<dbReference type="Proteomes" id="UP000532247">
    <property type="component" value="Unassembled WGS sequence"/>
</dbReference>
<protein>
    <submittedName>
        <fullName evidence="2">Uncharacterized protein</fullName>
    </submittedName>
</protein>
<evidence type="ECO:0000313" key="2">
    <source>
        <dbReference type="EMBL" id="NOI10937.1"/>
    </source>
</evidence>
<dbReference type="AlphaFoldDB" id="A0A7Y4B5A9"/>
<comment type="caution">
    <text evidence="2">The sequence shown here is derived from an EMBL/GenBank/DDBJ whole genome shotgun (WGS) entry which is preliminary data.</text>
</comment>
<reference evidence="2 3" key="1">
    <citation type="submission" date="2019-09" db="EMBL/GenBank/DDBJ databases">
        <title>Draft genome sequencing and comparative genomics of hatchery-associated Vibrios.</title>
        <authorList>
            <person name="Kehlet-Delgado H."/>
            <person name="Mueller R.S."/>
        </authorList>
    </citation>
    <scope>NUCLEOTIDE SEQUENCE [LARGE SCALE GENOMIC DNA]</scope>
    <source>
        <strain evidence="2 3">081416A</strain>
    </source>
</reference>
<proteinExistence type="predicted"/>